<accession>A0A4R8BV34</accession>
<evidence type="ECO:0000313" key="3">
    <source>
        <dbReference type="EMBL" id="TDW60957.1"/>
    </source>
</evidence>
<reference evidence="3 4" key="1">
    <citation type="submission" date="2019-03" db="EMBL/GenBank/DDBJ databases">
        <title>Genomic Encyclopedia of Type Strains, Phase III (KMG-III): the genomes of soil and plant-associated and newly described type strains.</title>
        <authorList>
            <person name="Whitman W."/>
        </authorList>
    </citation>
    <scope>NUCLEOTIDE SEQUENCE [LARGE SCALE GENOMIC DNA]</scope>
    <source>
        <strain evidence="3 4">VKM Ac-2573</strain>
    </source>
</reference>
<protein>
    <recommendedName>
        <fullName evidence="5">ClpA/ClpB-like protein</fullName>
    </recommendedName>
</protein>
<name>A0A4R8BV34_9ACTN</name>
<organism evidence="3 4">
    <name type="scientific">Kribbella pratensis</name>
    <dbReference type="NCBI Taxonomy" id="2512112"/>
    <lineage>
        <taxon>Bacteria</taxon>
        <taxon>Bacillati</taxon>
        <taxon>Actinomycetota</taxon>
        <taxon>Actinomycetes</taxon>
        <taxon>Propionibacteriales</taxon>
        <taxon>Kribbellaceae</taxon>
        <taxon>Kribbella</taxon>
    </lineage>
</organism>
<dbReference type="AlphaFoldDB" id="A0A4R8BV34"/>
<dbReference type="RefSeq" id="WP_134110607.1">
    <property type="nucleotide sequence ID" value="NZ_SODP01000004.1"/>
</dbReference>
<dbReference type="OrthoDB" id="3828939at2"/>
<feature type="region of interest" description="Disordered" evidence="1">
    <location>
        <begin position="115"/>
        <end position="141"/>
    </location>
</feature>
<comment type="caution">
    <text evidence="3">The sequence shown here is derived from an EMBL/GenBank/DDBJ whole genome shotgun (WGS) entry which is preliminary data.</text>
</comment>
<evidence type="ECO:0008006" key="5">
    <source>
        <dbReference type="Google" id="ProtNLM"/>
    </source>
</evidence>
<evidence type="ECO:0000256" key="1">
    <source>
        <dbReference type="SAM" id="MobiDB-lite"/>
    </source>
</evidence>
<keyword evidence="2" id="KW-0732">Signal</keyword>
<sequence length="210" mass="20898">MMKRSQRIVATVVLAALATTGTASAGTSGSDPKPAAKSGAAAKADGKSKPTADADFARIAAKLGVTTDRLTAALVAAKRSLAGRTNVTPQAFVAAVAANLGLPVSRVKAAVEPLLLQPGRPRAGDKEPKGKGEGDPKNSPFASNAAAAQLAAKLGVSQAKAKAALITLVSAPNGITPTSKGFRQVAASLGVSPDRLMTALGELKQSLVNG</sequence>
<proteinExistence type="predicted"/>
<feature type="region of interest" description="Disordered" evidence="1">
    <location>
        <begin position="22"/>
        <end position="51"/>
    </location>
</feature>
<evidence type="ECO:0000313" key="4">
    <source>
        <dbReference type="Proteomes" id="UP000295146"/>
    </source>
</evidence>
<dbReference type="EMBL" id="SODP01000004">
    <property type="protein sequence ID" value="TDW60957.1"/>
    <property type="molecule type" value="Genomic_DNA"/>
</dbReference>
<feature type="compositionally biased region" description="Low complexity" evidence="1">
    <location>
        <begin position="22"/>
        <end position="43"/>
    </location>
</feature>
<dbReference type="Proteomes" id="UP000295146">
    <property type="component" value="Unassembled WGS sequence"/>
</dbReference>
<feature type="chain" id="PRO_5020519200" description="ClpA/ClpB-like protein" evidence="2">
    <location>
        <begin position="26"/>
        <end position="210"/>
    </location>
</feature>
<evidence type="ECO:0000256" key="2">
    <source>
        <dbReference type="SAM" id="SignalP"/>
    </source>
</evidence>
<keyword evidence="4" id="KW-1185">Reference proteome</keyword>
<feature type="compositionally biased region" description="Basic and acidic residues" evidence="1">
    <location>
        <begin position="122"/>
        <end position="136"/>
    </location>
</feature>
<gene>
    <name evidence="3" type="ORF">EV653_7517</name>
</gene>
<feature type="signal peptide" evidence="2">
    <location>
        <begin position="1"/>
        <end position="25"/>
    </location>
</feature>